<feature type="transmembrane region" description="Helical" evidence="2">
    <location>
        <begin position="359"/>
        <end position="388"/>
    </location>
</feature>
<feature type="chain" id="PRO_5045402100" evidence="3">
    <location>
        <begin position="19"/>
        <end position="642"/>
    </location>
</feature>
<keyword evidence="3" id="KW-0732">Signal</keyword>
<keyword evidence="2" id="KW-0472">Membrane</keyword>
<keyword evidence="5" id="KW-1185">Reference proteome</keyword>
<sequence length="642" mass="70574">MQRLRLILLCCCAGLALAGEPIFLKLSEKQTGTLDVSTGLPSQDYCYRTTVGTSNVDRFCFIISNPIDFTDPKSLALLVATYRPTKDGEVPVKKDLEYGLYSTDTLQYSRICLTSAPADTYCFRLYVNETMGISKVEYTVQNDVWEHVIPWSAQLFMVSLVGLFFLVFLFSVNIVCCCSVPIGNHIFSRSTTIPPEDVGVPAEIPKVSEEIDPSATKENPDKPADKPASKPAGDGHGNSKAGGYYTDPDARRPGSAYHTSGGTYYYSYYDPYSCGHPFLWPSCYCDPWYTHRHHHVIPMSGQNCQCGNCCECGHVSCCTNCEGTGSCCAGCGGVGGWWSCTLPGVAVKACGSCSGDAGAALGVVALVALAILIILFNILVCTGAVLLAKKLYKKAKSYESKSQAEQVSEYCPEYTSYVSWLVFAALFSVGTNIFAGWTFGIAAAMATAIFHIPCFLLAVIGVFSMFPSVFRMFSRIYLCVYWIPPVVFINVCYVYIFGAFFHWFFGWFGVNTGWFMGKIGLLFCASLGSIFFCMPAIFSAMKIRYILVGQSDLPKGYAETSRPWVLITLTSLCAAPFIYFAVYWLAYPDHPAFLLPTAIGCCVGISCLIWIVLALVLPPTQDGYRSSFYDWRMTAKFIHSIA</sequence>
<dbReference type="Proteomes" id="UP001141327">
    <property type="component" value="Unassembled WGS sequence"/>
</dbReference>
<name>A0ABQ8UAZ4_9EUKA</name>
<feature type="transmembrane region" description="Helical" evidence="2">
    <location>
        <begin position="564"/>
        <end position="586"/>
    </location>
</feature>
<dbReference type="EMBL" id="JAPMOS010000069">
    <property type="protein sequence ID" value="KAJ4456478.1"/>
    <property type="molecule type" value="Genomic_DNA"/>
</dbReference>
<evidence type="ECO:0000256" key="2">
    <source>
        <dbReference type="SAM" id="Phobius"/>
    </source>
</evidence>
<feature type="transmembrane region" description="Helical" evidence="2">
    <location>
        <begin position="441"/>
        <end position="466"/>
    </location>
</feature>
<feature type="transmembrane region" description="Helical" evidence="2">
    <location>
        <begin position="478"/>
        <end position="504"/>
    </location>
</feature>
<feature type="transmembrane region" description="Helical" evidence="2">
    <location>
        <begin position="519"/>
        <end position="543"/>
    </location>
</feature>
<protein>
    <submittedName>
        <fullName evidence="4">Uncharacterized protein</fullName>
    </submittedName>
</protein>
<evidence type="ECO:0000313" key="4">
    <source>
        <dbReference type="EMBL" id="KAJ4456478.1"/>
    </source>
</evidence>
<organism evidence="4 5">
    <name type="scientific">Paratrimastix pyriformis</name>
    <dbReference type="NCBI Taxonomy" id="342808"/>
    <lineage>
        <taxon>Eukaryota</taxon>
        <taxon>Metamonada</taxon>
        <taxon>Preaxostyla</taxon>
        <taxon>Paratrimastigidae</taxon>
        <taxon>Paratrimastix</taxon>
    </lineage>
</organism>
<evidence type="ECO:0000313" key="5">
    <source>
        <dbReference type="Proteomes" id="UP001141327"/>
    </source>
</evidence>
<keyword evidence="2" id="KW-0812">Transmembrane</keyword>
<feature type="compositionally biased region" description="Basic and acidic residues" evidence="1">
    <location>
        <begin position="218"/>
        <end position="228"/>
    </location>
</feature>
<keyword evidence="2" id="KW-1133">Transmembrane helix</keyword>
<evidence type="ECO:0000256" key="1">
    <source>
        <dbReference type="SAM" id="MobiDB-lite"/>
    </source>
</evidence>
<feature type="signal peptide" evidence="3">
    <location>
        <begin position="1"/>
        <end position="18"/>
    </location>
</feature>
<comment type="caution">
    <text evidence="4">The sequence shown here is derived from an EMBL/GenBank/DDBJ whole genome shotgun (WGS) entry which is preliminary data.</text>
</comment>
<accession>A0ABQ8UAZ4</accession>
<gene>
    <name evidence="4" type="ORF">PAPYR_8306</name>
</gene>
<feature type="transmembrane region" description="Helical" evidence="2">
    <location>
        <begin position="417"/>
        <end position="435"/>
    </location>
</feature>
<reference evidence="4" key="1">
    <citation type="journal article" date="2022" name="bioRxiv">
        <title>Genomics of Preaxostyla Flagellates Illuminates Evolutionary Transitions and the Path Towards Mitochondrial Loss.</title>
        <authorList>
            <person name="Novak L.V.F."/>
            <person name="Treitli S.C."/>
            <person name="Pyrih J."/>
            <person name="Halakuc P."/>
            <person name="Pipaliya S.V."/>
            <person name="Vacek V."/>
            <person name="Brzon O."/>
            <person name="Soukal P."/>
            <person name="Eme L."/>
            <person name="Dacks J.B."/>
            <person name="Karnkowska A."/>
            <person name="Elias M."/>
            <person name="Hampl V."/>
        </authorList>
    </citation>
    <scope>NUCLEOTIDE SEQUENCE</scope>
    <source>
        <strain evidence="4">RCP-MX</strain>
    </source>
</reference>
<proteinExistence type="predicted"/>
<feature type="region of interest" description="Disordered" evidence="1">
    <location>
        <begin position="205"/>
        <end position="248"/>
    </location>
</feature>
<evidence type="ECO:0000256" key="3">
    <source>
        <dbReference type="SAM" id="SignalP"/>
    </source>
</evidence>
<feature type="transmembrane region" description="Helical" evidence="2">
    <location>
        <begin position="592"/>
        <end position="617"/>
    </location>
</feature>